<reference evidence="2" key="1">
    <citation type="journal article" date="2013" name="Genome Biol.">
        <title>Comparative genomics of the core and accessory genomes of 48 Sinorhizobium strains comprising five genospecies.</title>
        <authorList>
            <person name="Sugawara M."/>
            <person name="Epstein B."/>
            <person name="Badgley B.D."/>
            <person name="Unno T."/>
            <person name="Xu L."/>
            <person name="Reese J."/>
            <person name="Gyaneshwar P."/>
            <person name="Denny R."/>
            <person name="Mudge J."/>
            <person name="Bharti A.K."/>
            <person name="Farmer A.D."/>
            <person name="May G.D."/>
            <person name="Woodward J.E."/>
            <person name="Medigue C."/>
            <person name="Vallenet D."/>
            <person name="Lajus A."/>
            <person name="Rouy Z."/>
            <person name="Martinez-Vaz B."/>
            <person name="Tiffin P."/>
            <person name="Young N.D."/>
            <person name="Sadowsky M.J."/>
        </authorList>
    </citation>
    <scope>NUCLEOTIDE SEQUENCE</scope>
    <source>
        <strain evidence="2">M30</strain>
    </source>
</reference>
<comment type="caution">
    <text evidence="2">The sequence shown here is derived from an EMBL/GenBank/DDBJ whole genome shotgun (WGS) entry which is preliminary data.</text>
</comment>
<name>A0A6A7ZW25_RHIML</name>
<feature type="region of interest" description="Disordered" evidence="1">
    <location>
        <begin position="72"/>
        <end position="99"/>
    </location>
</feature>
<gene>
    <name evidence="2" type="ORF">GHK45_22305</name>
</gene>
<proteinExistence type="predicted"/>
<dbReference type="AlphaFoldDB" id="A0A6A7ZW25"/>
<accession>A0A6A7ZW25</accession>
<protein>
    <submittedName>
        <fullName evidence="2">Uncharacterized protein</fullName>
    </submittedName>
</protein>
<evidence type="ECO:0000313" key="2">
    <source>
        <dbReference type="EMBL" id="MQW06358.1"/>
    </source>
</evidence>
<evidence type="ECO:0000256" key="1">
    <source>
        <dbReference type="SAM" id="MobiDB-lite"/>
    </source>
</evidence>
<sequence length="99" mass="10769">MNGNINLNGPRLADFLGRIGLPASARERVIAIDRTLAKELASDHPDVDGCASLVIEAADLIADRDPAGFDWNGWDNGWDDDNPEDADSFDLDSVDWGEE</sequence>
<dbReference type="RefSeq" id="WP_153318559.1">
    <property type="nucleotide sequence ID" value="NZ_WISP01000165.1"/>
</dbReference>
<feature type="compositionally biased region" description="Acidic residues" evidence="1">
    <location>
        <begin position="77"/>
        <end position="99"/>
    </location>
</feature>
<organism evidence="2">
    <name type="scientific">Rhizobium meliloti</name>
    <name type="common">Ensifer meliloti</name>
    <name type="synonym">Sinorhizobium meliloti</name>
    <dbReference type="NCBI Taxonomy" id="382"/>
    <lineage>
        <taxon>Bacteria</taxon>
        <taxon>Pseudomonadati</taxon>
        <taxon>Pseudomonadota</taxon>
        <taxon>Alphaproteobacteria</taxon>
        <taxon>Hyphomicrobiales</taxon>
        <taxon>Rhizobiaceae</taxon>
        <taxon>Sinorhizobium/Ensifer group</taxon>
        <taxon>Sinorhizobium</taxon>
    </lineage>
</organism>
<dbReference type="EMBL" id="WISP01000165">
    <property type="protein sequence ID" value="MQW06358.1"/>
    <property type="molecule type" value="Genomic_DNA"/>
</dbReference>